<reference evidence="4" key="1">
    <citation type="submission" date="2020-05" db="UniProtKB">
        <authorList>
            <consortium name="EnsemblMetazoa"/>
        </authorList>
    </citation>
    <scope>IDENTIFICATION</scope>
    <source>
        <strain evidence="4">TTRI</strain>
    </source>
</reference>
<dbReference type="InterPro" id="IPR036770">
    <property type="entry name" value="Ankyrin_rpt-contain_sf"/>
</dbReference>
<evidence type="ECO:0000256" key="3">
    <source>
        <dbReference type="PROSITE-ProRule" id="PRU00023"/>
    </source>
</evidence>
<dbReference type="PANTHER" id="PTHR46680">
    <property type="entry name" value="NF-KAPPA-B INHIBITOR ALPHA"/>
    <property type="match status" value="1"/>
</dbReference>
<dbReference type="STRING" id="7395.A0A1A9V1H5"/>
<name>A0A1A9V1H5_GLOAU</name>
<dbReference type="VEuPathDB" id="VectorBase:GAUT022786"/>
<accession>A0A1A9V1H5</accession>
<dbReference type="AlphaFoldDB" id="A0A1A9V1H5"/>
<dbReference type="InterPro" id="IPR002110">
    <property type="entry name" value="Ankyrin_rpt"/>
</dbReference>
<dbReference type="Proteomes" id="UP000078200">
    <property type="component" value="Unassembled WGS sequence"/>
</dbReference>
<evidence type="ECO:0000256" key="2">
    <source>
        <dbReference type="ARBA" id="ARBA00023043"/>
    </source>
</evidence>
<dbReference type="SMART" id="SM00248">
    <property type="entry name" value="ANK"/>
    <property type="match status" value="2"/>
</dbReference>
<dbReference type="PANTHER" id="PTHR46680:SF3">
    <property type="entry name" value="NF-KAPPA-B INHIBITOR CACTUS"/>
    <property type="match status" value="1"/>
</dbReference>
<dbReference type="Gene3D" id="1.25.40.20">
    <property type="entry name" value="Ankyrin repeat-containing domain"/>
    <property type="match status" value="1"/>
</dbReference>
<dbReference type="PROSITE" id="PS50297">
    <property type="entry name" value="ANK_REP_REGION"/>
    <property type="match status" value="1"/>
</dbReference>
<dbReference type="Pfam" id="PF13637">
    <property type="entry name" value="Ank_4"/>
    <property type="match status" value="1"/>
</dbReference>
<keyword evidence="5" id="KW-1185">Reference proteome</keyword>
<evidence type="ECO:0000256" key="1">
    <source>
        <dbReference type="ARBA" id="ARBA00022737"/>
    </source>
</evidence>
<evidence type="ECO:0000313" key="5">
    <source>
        <dbReference type="Proteomes" id="UP000078200"/>
    </source>
</evidence>
<feature type="repeat" description="ANK" evidence="3">
    <location>
        <begin position="43"/>
        <end position="69"/>
    </location>
</feature>
<protein>
    <submittedName>
        <fullName evidence="4">ANK_REP_REGION domain-containing protein</fullName>
    </submittedName>
</protein>
<keyword evidence="1" id="KW-0677">Repeat</keyword>
<dbReference type="InterPro" id="IPR051070">
    <property type="entry name" value="NF-kappa-B_inhibitor"/>
</dbReference>
<dbReference type="PROSITE" id="PS50088">
    <property type="entry name" value="ANK_REPEAT"/>
    <property type="match status" value="1"/>
</dbReference>
<evidence type="ECO:0000313" key="4">
    <source>
        <dbReference type="EnsemblMetazoa" id="GAUT022786-PA"/>
    </source>
</evidence>
<proteinExistence type="predicted"/>
<organism evidence="4 5">
    <name type="scientific">Glossina austeni</name>
    <name type="common">Savannah tsetse fly</name>
    <dbReference type="NCBI Taxonomy" id="7395"/>
    <lineage>
        <taxon>Eukaryota</taxon>
        <taxon>Metazoa</taxon>
        <taxon>Ecdysozoa</taxon>
        <taxon>Arthropoda</taxon>
        <taxon>Hexapoda</taxon>
        <taxon>Insecta</taxon>
        <taxon>Pterygota</taxon>
        <taxon>Neoptera</taxon>
        <taxon>Endopterygota</taxon>
        <taxon>Diptera</taxon>
        <taxon>Brachycera</taxon>
        <taxon>Muscomorpha</taxon>
        <taxon>Hippoboscoidea</taxon>
        <taxon>Glossinidae</taxon>
        <taxon>Glossina</taxon>
    </lineage>
</organism>
<dbReference type="GO" id="GO:0051059">
    <property type="term" value="F:NF-kappaB binding"/>
    <property type="evidence" value="ECO:0007669"/>
    <property type="project" value="TreeGrafter"/>
</dbReference>
<keyword evidence="2 3" id="KW-0040">ANK repeat</keyword>
<sequence length="144" mass="15973">MFSFTFEIERPLHLACISGSVDVVAALICMAPHPCLLNIQNDDCQTPLHLAALTAQPKILRMLLIAGAEEQCVRALIIPISPSEINEARNQYGNRANDKTYLSCARLPSDLEIRNYDVIELLGGQHMHSSAVNSSQFRDSLRLK</sequence>
<dbReference type="EnsemblMetazoa" id="GAUT022786-RA">
    <property type="protein sequence ID" value="GAUT022786-PA"/>
    <property type="gene ID" value="GAUT022786"/>
</dbReference>
<dbReference type="GO" id="GO:0071356">
    <property type="term" value="P:cellular response to tumor necrosis factor"/>
    <property type="evidence" value="ECO:0007669"/>
    <property type="project" value="TreeGrafter"/>
</dbReference>
<dbReference type="SUPFAM" id="SSF48403">
    <property type="entry name" value="Ankyrin repeat"/>
    <property type="match status" value="1"/>
</dbReference>
<dbReference type="GO" id="GO:0005829">
    <property type="term" value="C:cytosol"/>
    <property type="evidence" value="ECO:0007669"/>
    <property type="project" value="TreeGrafter"/>
</dbReference>